<dbReference type="RefSeq" id="XP_005775412.1">
    <property type="nucleotide sequence ID" value="XM_005775355.1"/>
</dbReference>
<dbReference type="AlphaFoldDB" id="A0A0D3JHJ8"/>
<dbReference type="PaxDb" id="2903-EOD22983"/>
<feature type="compositionally biased region" description="Basic residues" evidence="1">
    <location>
        <begin position="66"/>
        <end position="79"/>
    </location>
</feature>
<reference evidence="2" key="2">
    <citation type="submission" date="2024-10" db="UniProtKB">
        <authorList>
            <consortium name="EnsemblProtists"/>
        </authorList>
    </citation>
    <scope>IDENTIFICATION</scope>
</reference>
<feature type="region of interest" description="Disordered" evidence="1">
    <location>
        <begin position="32"/>
        <end position="82"/>
    </location>
</feature>
<dbReference type="GeneID" id="17268530"/>
<proteinExistence type="predicted"/>
<protein>
    <submittedName>
        <fullName evidence="2">Uncharacterized protein</fullName>
    </submittedName>
</protein>
<evidence type="ECO:0000313" key="2">
    <source>
        <dbReference type="EnsemblProtists" id="EOD22983"/>
    </source>
</evidence>
<name>A0A0D3JHJ8_EMIH1</name>
<feature type="compositionally biased region" description="Basic and acidic residues" evidence="1">
    <location>
        <begin position="43"/>
        <end position="65"/>
    </location>
</feature>
<dbReference type="eggNOG" id="ENOG502S727">
    <property type="taxonomic scope" value="Eukaryota"/>
</dbReference>
<keyword evidence="3" id="KW-1185">Reference proteome</keyword>
<evidence type="ECO:0000256" key="1">
    <source>
        <dbReference type="SAM" id="MobiDB-lite"/>
    </source>
</evidence>
<evidence type="ECO:0000313" key="3">
    <source>
        <dbReference type="Proteomes" id="UP000013827"/>
    </source>
</evidence>
<dbReference type="EnsemblProtists" id="EOD22983">
    <property type="protein sequence ID" value="EOD22983"/>
    <property type="gene ID" value="EMIHUDRAFT_95584"/>
</dbReference>
<organism evidence="2 3">
    <name type="scientific">Emiliania huxleyi (strain CCMP1516)</name>
    <dbReference type="NCBI Taxonomy" id="280463"/>
    <lineage>
        <taxon>Eukaryota</taxon>
        <taxon>Haptista</taxon>
        <taxon>Haptophyta</taxon>
        <taxon>Prymnesiophyceae</taxon>
        <taxon>Isochrysidales</taxon>
        <taxon>Noelaerhabdaceae</taxon>
        <taxon>Emiliania</taxon>
    </lineage>
</organism>
<accession>A0A0D3JHJ8</accession>
<dbReference type="KEGG" id="ehx:EMIHUDRAFT_95584"/>
<dbReference type="HOGENOM" id="CLU_932009_0_0_1"/>
<sequence length="299" mass="31788">MVARLAGASQVRLIRPGYATIEVDLKHEKAAGDRESVQAAERSFIERTAPRKKEELTEEQKDARAAARRAKKARQKKNKAEKAAAAAAASEAERAGYPYAQLRENAMFVMEGLEAAAQAARIPTGSKIQVAYSLPPEGGSGFGDMVYATVPMGSVATKVARDWLASELYEPSRRGKIDAACRDRKVAELITAAGASAPADAVFGGSGASLHEGEPTPLQRAAGGEGEAAALIRRAAAPWSPASHSLFPAAARERAALLVVSLYEIHERHHLDSAGNTNGIAARDFVTCVLRFAITRETE</sequence>
<dbReference type="Proteomes" id="UP000013827">
    <property type="component" value="Unassembled WGS sequence"/>
</dbReference>
<reference evidence="3" key="1">
    <citation type="journal article" date="2013" name="Nature">
        <title>Pan genome of the phytoplankton Emiliania underpins its global distribution.</title>
        <authorList>
            <person name="Read B.A."/>
            <person name="Kegel J."/>
            <person name="Klute M.J."/>
            <person name="Kuo A."/>
            <person name="Lefebvre S.C."/>
            <person name="Maumus F."/>
            <person name="Mayer C."/>
            <person name="Miller J."/>
            <person name="Monier A."/>
            <person name="Salamov A."/>
            <person name="Young J."/>
            <person name="Aguilar M."/>
            <person name="Claverie J.M."/>
            <person name="Frickenhaus S."/>
            <person name="Gonzalez K."/>
            <person name="Herman E.K."/>
            <person name="Lin Y.C."/>
            <person name="Napier J."/>
            <person name="Ogata H."/>
            <person name="Sarno A.F."/>
            <person name="Shmutz J."/>
            <person name="Schroeder D."/>
            <person name="de Vargas C."/>
            <person name="Verret F."/>
            <person name="von Dassow P."/>
            <person name="Valentin K."/>
            <person name="Van de Peer Y."/>
            <person name="Wheeler G."/>
            <person name="Dacks J.B."/>
            <person name="Delwiche C.F."/>
            <person name="Dyhrman S.T."/>
            <person name="Glockner G."/>
            <person name="John U."/>
            <person name="Richards T."/>
            <person name="Worden A.Z."/>
            <person name="Zhang X."/>
            <person name="Grigoriev I.V."/>
            <person name="Allen A.E."/>
            <person name="Bidle K."/>
            <person name="Borodovsky M."/>
            <person name="Bowler C."/>
            <person name="Brownlee C."/>
            <person name="Cock J.M."/>
            <person name="Elias M."/>
            <person name="Gladyshev V.N."/>
            <person name="Groth M."/>
            <person name="Guda C."/>
            <person name="Hadaegh A."/>
            <person name="Iglesias-Rodriguez M.D."/>
            <person name="Jenkins J."/>
            <person name="Jones B.M."/>
            <person name="Lawson T."/>
            <person name="Leese F."/>
            <person name="Lindquist E."/>
            <person name="Lobanov A."/>
            <person name="Lomsadze A."/>
            <person name="Malik S.B."/>
            <person name="Marsh M.E."/>
            <person name="Mackinder L."/>
            <person name="Mock T."/>
            <person name="Mueller-Roeber B."/>
            <person name="Pagarete A."/>
            <person name="Parker M."/>
            <person name="Probert I."/>
            <person name="Quesneville H."/>
            <person name="Raines C."/>
            <person name="Rensing S.A."/>
            <person name="Riano-Pachon D.M."/>
            <person name="Richier S."/>
            <person name="Rokitta S."/>
            <person name="Shiraiwa Y."/>
            <person name="Soanes D.M."/>
            <person name="van der Giezen M."/>
            <person name="Wahlund T.M."/>
            <person name="Williams B."/>
            <person name="Wilson W."/>
            <person name="Wolfe G."/>
            <person name="Wurch L.L."/>
        </authorList>
    </citation>
    <scope>NUCLEOTIDE SEQUENCE</scope>
</reference>